<evidence type="ECO:0000256" key="1">
    <source>
        <dbReference type="SAM" id="MobiDB-lite"/>
    </source>
</evidence>
<organism evidence="2 3">
    <name type="scientific">Lachancea fermentati</name>
    <name type="common">Zygosaccharomyces fermentati</name>
    <dbReference type="NCBI Taxonomy" id="4955"/>
    <lineage>
        <taxon>Eukaryota</taxon>
        <taxon>Fungi</taxon>
        <taxon>Dikarya</taxon>
        <taxon>Ascomycota</taxon>
        <taxon>Saccharomycotina</taxon>
        <taxon>Saccharomycetes</taxon>
        <taxon>Saccharomycetales</taxon>
        <taxon>Saccharomycetaceae</taxon>
        <taxon>Lachancea</taxon>
    </lineage>
</organism>
<dbReference type="EMBL" id="LT598489">
    <property type="protein sequence ID" value="SCV99986.1"/>
    <property type="molecule type" value="Genomic_DNA"/>
</dbReference>
<feature type="region of interest" description="Disordered" evidence="1">
    <location>
        <begin position="1"/>
        <end position="28"/>
    </location>
</feature>
<evidence type="ECO:0000313" key="3">
    <source>
        <dbReference type="Proteomes" id="UP000190831"/>
    </source>
</evidence>
<name>A0A1G4M816_LACFM</name>
<sequence length="385" mass="43099">MILDRFHNKFHGSKGKRSDKVEDTLSEAENKNRMSLLAEEPEDMDWMSIDEQECDRKELKLNTQLASTIAQEGVSTPIMTPTTQPMIPYMYMNQRKQGSVSSLASSVSDLQFVPSNAARPANGSPFTQQFIRLMMDVYQEVCSDPTVTPFDTANPPSGILNKTAKAAVENAEFSGVEIGKEKNAWLITFVRQRLLHEVRKDGFRSRNSSMVSLPPMPQFGPSEASTMPPTDYFNINTEVTPQHLLSSPFTNSSINVNQSQPLQSPFEHRPVQPKTLLRSRNDSFISAAGRSRSGSTIYSMPQQLQTSSIQQIGNVPAQGNARSRSGSNNFFMLTPTNSIAGESQLPIISRQRSNTSRTFEEMMNMEIIERKREGFKDQRGGPQFQ</sequence>
<dbReference type="Proteomes" id="UP000190831">
    <property type="component" value="Chromosome B"/>
</dbReference>
<reference evidence="3" key="1">
    <citation type="submission" date="2016-03" db="EMBL/GenBank/DDBJ databases">
        <authorList>
            <person name="Devillers H."/>
        </authorList>
    </citation>
    <scope>NUCLEOTIDE SEQUENCE [LARGE SCALE GENOMIC DNA]</scope>
</reference>
<evidence type="ECO:0000313" key="2">
    <source>
        <dbReference type="EMBL" id="SCV99986.1"/>
    </source>
</evidence>
<accession>A0A1G4M816</accession>
<feature type="compositionally biased region" description="Basic and acidic residues" evidence="1">
    <location>
        <begin position="16"/>
        <end position="28"/>
    </location>
</feature>
<keyword evidence="3" id="KW-1185">Reference proteome</keyword>
<gene>
    <name evidence="2" type="ORF">LAFE_0B06898G</name>
</gene>
<protein>
    <submittedName>
        <fullName evidence="2">LAFE_0B06898g1_1</fullName>
    </submittedName>
</protein>
<proteinExistence type="predicted"/>
<dbReference type="AlphaFoldDB" id="A0A1G4M816"/>
<dbReference type="OrthoDB" id="3979912at2759"/>
<dbReference type="OMA" id="WMSIDEQ"/>